<dbReference type="SUPFAM" id="SSF53223">
    <property type="entry name" value="Aminoacid dehydrogenase-like, N-terminal domain"/>
    <property type="match status" value="1"/>
</dbReference>
<organism evidence="2">
    <name type="scientific">freshwater metagenome</name>
    <dbReference type="NCBI Taxonomy" id="449393"/>
    <lineage>
        <taxon>unclassified sequences</taxon>
        <taxon>metagenomes</taxon>
        <taxon>ecological metagenomes</taxon>
    </lineage>
</organism>
<dbReference type="GO" id="GO:0019632">
    <property type="term" value="P:shikimate metabolic process"/>
    <property type="evidence" value="ECO:0007669"/>
    <property type="project" value="TreeGrafter"/>
</dbReference>
<dbReference type="SUPFAM" id="SSF51735">
    <property type="entry name" value="NAD(P)-binding Rossmann-fold domains"/>
    <property type="match status" value="1"/>
</dbReference>
<reference evidence="2" key="1">
    <citation type="submission" date="2020-05" db="EMBL/GenBank/DDBJ databases">
        <authorList>
            <person name="Chiriac C."/>
            <person name="Salcher M."/>
            <person name="Ghai R."/>
            <person name="Kavagutti S V."/>
        </authorList>
    </citation>
    <scope>NUCLEOTIDE SEQUENCE</scope>
</reference>
<dbReference type="EMBL" id="CAEZXG010000001">
    <property type="protein sequence ID" value="CAB4671073.1"/>
    <property type="molecule type" value="Genomic_DNA"/>
</dbReference>
<gene>
    <name evidence="2" type="ORF">UFOPK2359_00013</name>
    <name evidence="3" type="ORF">UFOPK3167_00192</name>
</gene>
<dbReference type="AlphaFoldDB" id="A0A6J6MFD5"/>
<evidence type="ECO:0000313" key="2">
    <source>
        <dbReference type="EMBL" id="CAB4671073.1"/>
    </source>
</evidence>
<proteinExistence type="predicted"/>
<evidence type="ECO:0000259" key="1">
    <source>
        <dbReference type="Pfam" id="PF08501"/>
    </source>
</evidence>
<dbReference type="NCBIfam" id="NF001311">
    <property type="entry name" value="PRK00258.1-3"/>
    <property type="match status" value="1"/>
</dbReference>
<dbReference type="Pfam" id="PF08501">
    <property type="entry name" value="Shikimate_dh_N"/>
    <property type="match status" value="1"/>
</dbReference>
<dbReference type="InterPro" id="IPR022893">
    <property type="entry name" value="Shikimate_DH_fam"/>
</dbReference>
<dbReference type="GO" id="GO:0004764">
    <property type="term" value="F:shikimate 3-dehydrogenase (NADP+) activity"/>
    <property type="evidence" value="ECO:0007669"/>
    <property type="project" value="InterPro"/>
</dbReference>
<protein>
    <submittedName>
        <fullName evidence="2">Unannotated protein</fullName>
    </submittedName>
</protein>
<dbReference type="InterPro" id="IPR046346">
    <property type="entry name" value="Aminoacid_DH-like_N_sf"/>
</dbReference>
<dbReference type="PANTHER" id="PTHR21089">
    <property type="entry name" value="SHIKIMATE DEHYDROGENASE"/>
    <property type="match status" value="1"/>
</dbReference>
<dbReference type="EMBL" id="CAFABF010000004">
    <property type="protein sequence ID" value="CAB4819505.1"/>
    <property type="molecule type" value="Genomic_DNA"/>
</dbReference>
<sequence>MIKAAVLGSPIAHSLSPLLHQLAYRELGISGEYSKLEVPSGELSTFLASLDDSWTGFSLTMPLKEEIVDCVNNVSPLSKKIRSANTLYRTSGEWNATTTDVSGFIDSLQSHGVEISGNVVIIGAGATARAAAAACDASASHITIMARSSRGADEIFESVDSTEMNFVSWGDEESIQAAQLIISTTPEGATDSLIQIFPTKPDGIFFDVLYKPWPTQALATWQAKKGQVIDGLDLLIHQAISQVEIFAGLSVDRTPMAQLMRKAAFEALSSST</sequence>
<dbReference type="CDD" id="cd01065">
    <property type="entry name" value="NAD_bind_Shikimate_DH"/>
    <property type="match status" value="1"/>
</dbReference>
<evidence type="ECO:0000313" key="3">
    <source>
        <dbReference type="EMBL" id="CAB4819505.1"/>
    </source>
</evidence>
<feature type="domain" description="Shikimate dehydrogenase substrate binding N-terminal" evidence="1">
    <location>
        <begin position="6"/>
        <end position="87"/>
    </location>
</feature>
<dbReference type="PANTHER" id="PTHR21089:SF1">
    <property type="entry name" value="BIFUNCTIONAL 3-DEHYDROQUINATE DEHYDRATASE_SHIKIMATE DEHYDROGENASE, CHLOROPLASTIC"/>
    <property type="match status" value="1"/>
</dbReference>
<dbReference type="GO" id="GO:0050661">
    <property type="term" value="F:NADP binding"/>
    <property type="evidence" value="ECO:0007669"/>
    <property type="project" value="TreeGrafter"/>
</dbReference>
<dbReference type="GO" id="GO:0005829">
    <property type="term" value="C:cytosol"/>
    <property type="evidence" value="ECO:0007669"/>
    <property type="project" value="TreeGrafter"/>
</dbReference>
<dbReference type="GO" id="GO:0009423">
    <property type="term" value="P:chorismate biosynthetic process"/>
    <property type="evidence" value="ECO:0007669"/>
    <property type="project" value="TreeGrafter"/>
</dbReference>
<accession>A0A6J6MFD5</accession>
<dbReference type="InterPro" id="IPR013708">
    <property type="entry name" value="Shikimate_DH-bd_N"/>
</dbReference>
<dbReference type="Gene3D" id="3.40.50.720">
    <property type="entry name" value="NAD(P)-binding Rossmann-like Domain"/>
    <property type="match status" value="1"/>
</dbReference>
<name>A0A6J6MFD5_9ZZZZ</name>
<dbReference type="InterPro" id="IPR036291">
    <property type="entry name" value="NAD(P)-bd_dom_sf"/>
</dbReference>
<dbReference type="Gene3D" id="3.40.50.10860">
    <property type="entry name" value="Leucine Dehydrogenase, chain A, domain 1"/>
    <property type="match status" value="1"/>
</dbReference>